<evidence type="ECO:0000256" key="14">
    <source>
        <dbReference type="SAM" id="MobiDB-lite"/>
    </source>
</evidence>
<dbReference type="SUPFAM" id="SSF100966">
    <property type="entry name" value="Translation initiation factor 2 beta, aIF2beta, N-terminal domain"/>
    <property type="match status" value="1"/>
</dbReference>
<evidence type="ECO:0000256" key="10">
    <source>
        <dbReference type="ARBA" id="ARBA00022917"/>
    </source>
</evidence>
<dbReference type="PROSITE" id="PS50011">
    <property type="entry name" value="PROTEIN_KINASE_DOM"/>
    <property type="match status" value="1"/>
</dbReference>
<keyword evidence="5 13" id="KW-0597">Phosphoprotein</keyword>
<dbReference type="Gene3D" id="3.30.200.20">
    <property type="entry name" value="Phosphorylase Kinase, domain 1"/>
    <property type="match status" value="1"/>
</dbReference>
<dbReference type="GO" id="GO:0003743">
    <property type="term" value="F:translation initiation factor activity"/>
    <property type="evidence" value="ECO:0007669"/>
    <property type="project" value="UniProtKB-KW"/>
</dbReference>
<dbReference type="AlphaFoldDB" id="A0A0V1BM29"/>
<dbReference type="EC" id="2.7.11.24" evidence="13"/>
<protein>
    <recommendedName>
        <fullName evidence="13">Stress-activated protein kinase JNK</fullName>
        <ecNumber evidence="13">2.7.11.24</ecNumber>
    </recommendedName>
</protein>
<dbReference type="InterPro" id="IPR000719">
    <property type="entry name" value="Prot_kinase_dom"/>
</dbReference>
<dbReference type="Pfam" id="PF01873">
    <property type="entry name" value="eIF-5_eIF-2B"/>
    <property type="match status" value="1"/>
</dbReference>
<evidence type="ECO:0000256" key="9">
    <source>
        <dbReference type="ARBA" id="ARBA00022840"/>
    </source>
</evidence>
<dbReference type="InterPro" id="IPR002735">
    <property type="entry name" value="Transl_init_fac_IF2/IF5_dom"/>
</dbReference>
<keyword evidence="7 13" id="KW-0547">Nucleotide-binding</keyword>
<evidence type="ECO:0000256" key="1">
    <source>
        <dbReference type="ARBA" id="ARBA00008832"/>
    </source>
</evidence>
<evidence type="ECO:0000259" key="15">
    <source>
        <dbReference type="PROSITE" id="PS50011"/>
    </source>
</evidence>
<dbReference type="InterPro" id="IPR003527">
    <property type="entry name" value="MAP_kinase_CS"/>
</dbReference>
<feature type="non-terminal residue" evidence="16">
    <location>
        <position position="1"/>
    </location>
</feature>
<dbReference type="FunFam" id="3.30.30.170:FF:000001">
    <property type="entry name" value="Eukaryotic translation initiation factor 2 subunit"/>
    <property type="match status" value="1"/>
</dbReference>
<comment type="catalytic activity">
    <reaction evidence="12">
        <text>L-seryl-[protein] + ATP = O-phospho-L-seryl-[protein] + ADP + H(+)</text>
        <dbReference type="Rhea" id="RHEA:17989"/>
        <dbReference type="Rhea" id="RHEA-COMP:9863"/>
        <dbReference type="Rhea" id="RHEA-COMP:11604"/>
        <dbReference type="ChEBI" id="CHEBI:15378"/>
        <dbReference type="ChEBI" id="CHEBI:29999"/>
        <dbReference type="ChEBI" id="CHEBI:30616"/>
        <dbReference type="ChEBI" id="CHEBI:83421"/>
        <dbReference type="ChEBI" id="CHEBI:456216"/>
        <dbReference type="EC" id="2.7.11.24"/>
    </reaction>
</comment>
<evidence type="ECO:0000256" key="5">
    <source>
        <dbReference type="ARBA" id="ARBA00022553"/>
    </source>
</evidence>
<dbReference type="Gene3D" id="1.10.510.10">
    <property type="entry name" value="Transferase(Phosphotransferase) domain 1"/>
    <property type="match status" value="1"/>
</dbReference>
<comment type="similarity">
    <text evidence="1 13">Belongs to the protein kinase superfamily. CMGC Ser/Thr protein kinase family. MAP kinase subfamily.</text>
</comment>
<dbReference type="PRINTS" id="PR01772">
    <property type="entry name" value="JNKMAPKINASE"/>
</dbReference>
<dbReference type="InterPro" id="IPR050117">
    <property type="entry name" value="MAPK"/>
</dbReference>
<proteinExistence type="inferred from homology"/>
<reference evidence="16 17" key="1">
    <citation type="submission" date="2015-01" db="EMBL/GenBank/DDBJ databases">
        <title>Evolution of Trichinella species and genotypes.</title>
        <authorList>
            <person name="Korhonen P.K."/>
            <person name="Edoardo P."/>
            <person name="Giuseppe L.R."/>
            <person name="Gasser R.B."/>
        </authorList>
    </citation>
    <scope>NUCLEOTIDE SEQUENCE [LARGE SCALE GENOMIC DNA]</scope>
    <source>
        <strain evidence="16">ISS3</strain>
    </source>
</reference>
<evidence type="ECO:0000256" key="8">
    <source>
        <dbReference type="ARBA" id="ARBA00022777"/>
    </source>
</evidence>
<dbReference type="SMART" id="SM00653">
    <property type="entry name" value="eIF2B_5"/>
    <property type="match status" value="1"/>
</dbReference>
<evidence type="ECO:0000256" key="7">
    <source>
        <dbReference type="ARBA" id="ARBA00022741"/>
    </source>
</evidence>
<dbReference type="SUPFAM" id="SSF75689">
    <property type="entry name" value="Zinc-binding domain of translation initiation factor 2 beta"/>
    <property type="match status" value="1"/>
</dbReference>
<dbReference type="InterPro" id="IPR016190">
    <property type="entry name" value="Transl_init_fac_IF2/IF5_Zn-bd"/>
</dbReference>
<dbReference type="CDD" id="cd07850">
    <property type="entry name" value="STKc_JNK"/>
    <property type="match status" value="1"/>
</dbReference>
<dbReference type="InterPro" id="IPR011009">
    <property type="entry name" value="Kinase-like_dom_sf"/>
</dbReference>
<dbReference type="GO" id="GO:0106310">
    <property type="term" value="F:protein serine kinase activity"/>
    <property type="evidence" value="ECO:0007669"/>
    <property type="project" value="UniProtKB-UniRule"/>
</dbReference>
<evidence type="ECO:0000313" key="17">
    <source>
        <dbReference type="Proteomes" id="UP000054776"/>
    </source>
</evidence>
<evidence type="ECO:0000256" key="11">
    <source>
        <dbReference type="ARBA" id="ARBA00047592"/>
    </source>
</evidence>
<dbReference type="GO" id="GO:0005524">
    <property type="term" value="F:ATP binding"/>
    <property type="evidence" value="ECO:0007669"/>
    <property type="project" value="UniProtKB-UniRule"/>
</dbReference>
<dbReference type="SUPFAM" id="SSF56112">
    <property type="entry name" value="Protein kinase-like (PK-like)"/>
    <property type="match status" value="1"/>
</dbReference>
<evidence type="ECO:0000313" key="16">
    <source>
        <dbReference type="EMBL" id="KRY37839.1"/>
    </source>
</evidence>
<dbReference type="Pfam" id="PF00069">
    <property type="entry name" value="Pkinase"/>
    <property type="match status" value="1"/>
</dbReference>
<organism evidence="16 17">
    <name type="scientific">Trichinella spiralis</name>
    <name type="common">Trichina worm</name>
    <dbReference type="NCBI Taxonomy" id="6334"/>
    <lineage>
        <taxon>Eukaryota</taxon>
        <taxon>Metazoa</taxon>
        <taxon>Ecdysozoa</taxon>
        <taxon>Nematoda</taxon>
        <taxon>Enoplea</taxon>
        <taxon>Dorylaimia</taxon>
        <taxon>Trichinellida</taxon>
        <taxon>Trichinellidae</taxon>
        <taxon>Trichinella</taxon>
    </lineage>
</organism>
<feature type="compositionally biased region" description="Basic and acidic residues" evidence="14">
    <location>
        <begin position="330"/>
        <end position="340"/>
    </location>
</feature>
<dbReference type="PROSITE" id="PS00108">
    <property type="entry name" value="PROTEIN_KINASE_ST"/>
    <property type="match status" value="1"/>
</dbReference>
<evidence type="ECO:0000256" key="13">
    <source>
        <dbReference type="RuleBase" id="RU368052"/>
    </source>
</evidence>
<dbReference type="Gene3D" id="3.30.30.170">
    <property type="match status" value="1"/>
</dbReference>
<comment type="subcellular location">
    <subcellularLocation>
        <location evidence="13">Cytoplasm</location>
    </subcellularLocation>
</comment>
<dbReference type="SMART" id="SM00220">
    <property type="entry name" value="S_TKc"/>
    <property type="match status" value="1"/>
</dbReference>
<dbReference type="FunFam" id="1.10.510.10:FF:000009">
    <property type="entry name" value="Mitogen-activated protein kinase"/>
    <property type="match status" value="1"/>
</dbReference>
<dbReference type="GO" id="GO:0004707">
    <property type="term" value="F:MAP kinase activity"/>
    <property type="evidence" value="ECO:0007669"/>
    <property type="project" value="UniProtKB-UniRule"/>
</dbReference>
<comment type="catalytic activity">
    <reaction evidence="11">
        <text>L-threonyl-[protein] + ATP = O-phospho-L-threonyl-[protein] + ADP + H(+)</text>
        <dbReference type="Rhea" id="RHEA:46608"/>
        <dbReference type="Rhea" id="RHEA-COMP:11060"/>
        <dbReference type="Rhea" id="RHEA-COMP:11605"/>
        <dbReference type="ChEBI" id="CHEBI:15378"/>
        <dbReference type="ChEBI" id="CHEBI:30013"/>
        <dbReference type="ChEBI" id="CHEBI:30616"/>
        <dbReference type="ChEBI" id="CHEBI:61977"/>
        <dbReference type="ChEBI" id="CHEBI:456216"/>
        <dbReference type="EC" id="2.7.11.24"/>
    </reaction>
</comment>
<evidence type="ECO:0000256" key="2">
    <source>
        <dbReference type="ARBA" id="ARBA00010397"/>
    </source>
</evidence>
<keyword evidence="13" id="KW-0460">Magnesium</keyword>
<keyword evidence="6 13" id="KW-0808">Transferase</keyword>
<feature type="domain" description="Protein kinase" evidence="15">
    <location>
        <begin position="404"/>
        <end position="773"/>
    </location>
</feature>
<gene>
    <name evidence="16" type="primary">EIF2S2</name>
    <name evidence="16" type="ORF">T01_13541</name>
</gene>
<dbReference type="GO" id="GO:0005737">
    <property type="term" value="C:cytoplasm"/>
    <property type="evidence" value="ECO:0007669"/>
    <property type="project" value="UniProtKB-SubCell"/>
</dbReference>
<sequence>LLFETVNFFKINLIMAEEEVMPFDMGQKKKKKKKGVIPEAEAQKKVEAVKPAAPDDELGLIEDFSKLKKKKKKQQIVLDSIDQADGASTTAVEKDGQGFDYTYDELLTRIYNIMREKNPELATGEKKKFIMKPPQVVRVGSKKTAFTNFAEICRLLKRAPRHVLAFLMAELGTSGSVDGNDQLIIKGRFFQKHIESVLRKYIKEYVTCHTCKSGDTILDKDTRLFFLQCNTCGSRCSVATIKSGFQAITTRRAQTRAAAGDSFVMLSTLFGFVEMNAEYLRRWLRRRLIQVLPAVCCCYVQPFFDFNVKRSVFLKAAPSGTKTTNTEKAAATDDRAEQSRDSSAGEEQDRKQLRKNSGLVPTSGDGSLPFGGVNSLVLKTRGHFSNLWKSVNQWIGWPREGKEQLQAQPLASSTFASVLSTSSKKRNSGTNTKQQSSQTACSGHWSPRLAPMSNVNGSSSSASSASSAARLNHNQDQFYQIEVSDTRMLILKRAANDIVSGRNVAIKKLSRPFQNVTHAKRAYREFKLMKLVNHKNIIGLLNAFTPQKMLEEFADLYIVMELMDANLCQVIQMELDHERMSYLLYQMLCGIRHLHAAGIIHRDLKPSNIVVKSDCSLKILDFGLARSAGNSFMMTPYVVTRYYRAPEVILGMGYKENVDIWSVGCIFGEMIRGNVLFPGTDHIDQWSKITEQLGTPSADFMRRLQPTVRHFVENRSRHSGFAFDRLFPDRMFPKNSSDLRLSAQQARDLLSKMLVIDPEKRISVDDALQHPYVNVWFDESEPPPAKYDHAVDEQEHSVDQWKELIFREIMDYEESHDVYGTTF</sequence>
<comment type="function">
    <text evidence="13">Responds to activation by environmental stress and pro-inflammatory cytokines by phosphorylating a number of transcription factors, and thus regulates transcriptional activity.</text>
</comment>
<evidence type="ECO:0000256" key="4">
    <source>
        <dbReference type="ARBA" id="ARBA00022540"/>
    </source>
</evidence>
<feature type="region of interest" description="Disordered" evidence="14">
    <location>
        <begin position="418"/>
        <end position="467"/>
    </location>
</feature>
<evidence type="ECO:0000256" key="12">
    <source>
        <dbReference type="ARBA" id="ARBA00048312"/>
    </source>
</evidence>
<dbReference type="OrthoDB" id="192887at2759"/>
<keyword evidence="9 13" id="KW-0067">ATP-binding</keyword>
<comment type="caution">
    <text evidence="16">The sequence shown here is derived from an EMBL/GenBank/DDBJ whole genome shotgun (WGS) entry which is preliminary data.</text>
</comment>
<dbReference type="InterPro" id="IPR016189">
    <property type="entry name" value="Transl_init_fac_IF2/IF5_N"/>
</dbReference>
<keyword evidence="8 13" id="KW-0418">Kinase</keyword>
<keyword evidence="4" id="KW-0396">Initiation factor</keyword>
<accession>A0A0V1BM29</accession>
<dbReference type="PROSITE" id="PS01351">
    <property type="entry name" value="MAPK"/>
    <property type="match status" value="1"/>
</dbReference>
<keyword evidence="17" id="KW-1185">Reference proteome</keyword>
<evidence type="ECO:0000256" key="3">
    <source>
        <dbReference type="ARBA" id="ARBA00022527"/>
    </source>
</evidence>
<dbReference type="InterPro" id="IPR008351">
    <property type="entry name" value="MAPK_JNK"/>
</dbReference>
<dbReference type="Proteomes" id="UP000054776">
    <property type="component" value="Unassembled WGS sequence"/>
</dbReference>
<dbReference type="PANTHER" id="PTHR24055">
    <property type="entry name" value="MITOGEN-ACTIVATED PROTEIN KINASE"/>
    <property type="match status" value="1"/>
</dbReference>
<evidence type="ECO:0000256" key="6">
    <source>
        <dbReference type="ARBA" id="ARBA00022679"/>
    </source>
</evidence>
<name>A0A0V1BM29_TRISP</name>
<feature type="compositionally biased region" description="Polar residues" evidence="14">
    <location>
        <begin position="428"/>
        <end position="441"/>
    </location>
</feature>
<comment type="similarity">
    <text evidence="2">Belongs to the eIF-2-beta/eIF-5 family.</text>
</comment>
<dbReference type="EMBL" id="JYDH01000030">
    <property type="protein sequence ID" value="KRY37839.1"/>
    <property type="molecule type" value="Genomic_DNA"/>
</dbReference>
<feature type="compositionally biased region" description="Low complexity" evidence="14">
    <location>
        <begin position="458"/>
        <end position="467"/>
    </location>
</feature>
<comment type="cofactor">
    <cofactor evidence="13">
        <name>Mg(2+)</name>
        <dbReference type="ChEBI" id="CHEBI:18420"/>
    </cofactor>
</comment>
<keyword evidence="3 13" id="KW-0723">Serine/threonine-protein kinase</keyword>
<dbReference type="InterPro" id="IPR008271">
    <property type="entry name" value="Ser/Thr_kinase_AS"/>
</dbReference>
<keyword evidence="10" id="KW-0648">Protein biosynthesis</keyword>
<feature type="region of interest" description="Disordered" evidence="14">
    <location>
        <begin position="323"/>
        <end position="366"/>
    </location>
</feature>